<comment type="caution">
    <text evidence="1">The sequence shown here is derived from an EMBL/GenBank/DDBJ whole genome shotgun (WGS) entry which is preliminary data.</text>
</comment>
<evidence type="ECO:0000313" key="2">
    <source>
        <dbReference type="Proteomes" id="UP001219525"/>
    </source>
</evidence>
<gene>
    <name evidence="1" type="ORF">GGX14DRAFT_579151</name>
</gene>
<dbReference type="Proteomes" id="UP001219525">
    <property type="component" value="Unassembled WGS sequence"/>
</dbReference>
<evidence type="ECO:0000313" key="1">
    <source>
        <dbReference type="EMBL" id="KAJ7191177.1"/>
    </source>
</evidence>
<name>A0AAD6Y2A4_9AGAR</name>
<dbReference type="EMBL" id="JARJCW010000136">
    <property type="protein sequence ID" value="KAJ7191177.1"/>
    <property type="molecule type" value="Genomic_DNA"/>
</dbReference>
<reference evidence="1" key="1">
    <citation type="submission" date="2023-03" db="EMBL/GenBank/DDBJ databases">
        <title>Massive genome expansion in bonnet fungi (Mycena s.s.) driven by repeated elements and novel gene families across ecological guilds.</title>
        <authorList>
            <consortium name="Lawrence Berkeley National Laboratory"/>
            <person name="Harder C.B."/>
            <person name="Miyauchi S."/>
            <person name="Viragh M."/>
            <person name="Kuo A."/>
            <person name="Thoen E."/>
            <person name="Andreopoulos B."/>
            <person name="Lu D."/>
            <person name="Skrede I."/>
            <person name="Drula E."/>
            <person name="Henrissat B."/>
            <person name="Morin E."/>
            <person name="Kohler A."/>
            <person name="Barry K."/>
            <person name="LaButti K."/>
            <person name="Morin E."/>
            <person name="Salamov A."/>
            <person name="Lipzen A."/>
            <person name="Mereny Z."/>
            <person name="Hegedus B."/>
            <person name="Baldrian P."/>
            <person name="Stursova M."/>
            <person name="Weitz H."/>
            <person name="Taylor A."/>
            <person name="Grigoriev I.V."/>
            <person name="Nagy L.G."/>
            <person name="Martin F."/>
            <person name="Kauserud H."/>
        </authorList>
    </citation>
    <scope>NUCLEOTIDE SEQUENCE</scope>
    <source>
        <strain evidence="1">9144</strain>
    </source>
</reference>
<organism evidence="1 2">
    <name type="scientific">Mycena pura</name>
    <dbReference type="NCBI Taxonomy" id="153505"/>
    <lineage>
        <taxon>Eukaryota</taxon>
        <taxon>Fungi</taxon>
        <taxon>Dikarya</taxon>
        <taxon>Basidiomycota</taxon>
        <taxon>Agaricomycotina</taxon>
        <taxon>Agaricomycetes</taxon>
        <taxon>Agaricomycetidae</taxon>
        <taxon>Agaricales</taxon>
        <taxon>Marasmiineae</taxon>
        <taxon>Mycenaceae</taxon>
        <taxon>Mycena</taxon>
    </lineage>
</organism>
<protein>
    <submittedName>
        <fullName evidence="1">Uncharacterized protein</fullName>
    </submittedName>
</protein>
<proteinExistence type="predicted"/>
<keyword evidence="2" id="KW-1185">Reference proteome</keyword>
<accession>A0AAD6Y2A4</accession>
<dbReference type="AlphaFoldDB" id="A0AAD6Y2A4"/>
<sequence>MSVSFQFQIGCVLPPSPHFLALLLRALPLLPCAPTFRCPSIHEPQLCEWLSLVTGSSRSRRPLRRARAVHQVRWRDQPHQQPRAVACRTPGLRSARHPTSGACTAIHPHPTCGQHATPPAARSRNVALLLWRPTPPVTDLSYEDNSYERSVTGLTNSTHAWEGVHINSIGKDLEGNYTLLTGHAANDVCTRVTNVPKAGFETKIHGSGIEAVFRVAALAKNGTTLGTSAVYNATDGSVVHY</sequence>